<gene>
    <name evidence="1" type="ORF">NDU88_005973</name>
</gene>
<dbReference type="EMBL" id="JANPWB010000014">
    <property type="protein sequence ID" value="KAJ1100898.1"/>
    <property type="molecule type" value="Genomic_DNA"/>
</dbReference>
<comment type="caution">
    <text evidence="1">The sequence shown here is derived from an EMBL/GenBank/DDBJ whole genome shotgun (WGS) entry which is preliminary data.</text>
</comment>
<reference evidence="1" key="1">
    <citation type="journal article" date="2022" name="bioRxiv">
        <title>Sequencing and chromosome-scale assembly of the giantPleurodeles waltlgenome.</title>
        <authorList>
            <person name="Brown T."/>
            <person name="Elewa A."/>
            <person name="Iarovenko S."/>
            <person name="Subramanian E."/>
            <person name="Araus A.J."/>
            <person name="Petzold A."/>
            <person name="Susuki M."/>
            <person name="Suzuki K.-i.T."/>
            <person name="Hayashi T."/>
            <person name="Toyoda A."/>
            <person name="Oliveira C."/>
            <person name="Osipova E."/>
            <person name="Leigh N.D."/>
            <person name="Simon A."/>
            <person name="Yun M.H."/>
        </authorList>
    </citation>
    <scope>NUCLEOTIDE SEQUENCE</scope>
    <source>
        <strain evidence="1">20211129_DDA</strain>
        <tissue evidence="1">Liver</tissue>
    </source>
</reference>
<proteinExistence type="predicted"/>
<keyword evidence="2" id="KW-1185">Reference proteome</keyword>
<sequence length="101" mass="11873">MALRGGDEVGLKRWREGEQRHGRLRPRGAKENMDKLDILQEIKDSRQAIESRLGTITVELNILKDDRTKLSDRLKQTSQPWQKFSRRIMRTKLPLKGFNCK</sequence>
<protein>
    <submittedName>
        <fullName evidence="1">Uncharacterized protein</fullName>
    </submittedName>
</protein>
<dbReference type="Proteomes" id="UP001066276">
    <property type="component" value="Chromosome 10"/>
</dbReference>
<accession>A0AAV7MBZ8</accession>
<name>A0AAV7MBZ8_PLEWA</name>
<dbReference type="AlphaFoldDB" id="A0AAV7MBZ8"/>
<evidence type="ECO:0000313" key="1">
    <source>
        <dbReference type="EMBL" id="KAJ1100898.1"/>
    </source>
</evidence>
<organism evidence="1 2">
    <name type="scientific">Pleurodeles waltl</name>
    <name type="common">Iberian ribbed newt</name>
    <dbReference type="NCBI Taxonomy" id="8319"/>
    <lineage>
        <taxon>Eukaryota</taxon>
        <taxon>Metazoa</taxon>
        <taxon>Chordata</taxon>
        <taxon>Craniata</taxon>
        <taxon>Vertebrata</taxon>
        <taxon>Euteleostomi</taxon>
        <taxon>Amphibia</taxon>
        <taxon>Batrachia</taxon>
        <taxon>Caudata</taxon>
        <taxon>Salamandroidea</taxon>
        <taxon>Salamandridae</taxon>
        <taxon>Pleurodelinae</taxon>
        <taxon>Pleurodeles</taxon>
    </lineage>
</organism>
<evidence type="ECO:0000313" key="2">
    <source>
        <dbReference type="Proteomes" id="UP001066276"/>
    </source>
</evidence>